<feature type="signal peptide" evidence="1">
    <location>
        <begin position="1"/>
        <end position="17"/>
    </location>
</feature>
<evidence type="ECO:0000313" key="3">
    <source>
        <dbReference type="Proteomes" id="UP000054359"/>
    </source>
</evidence>
<dbReference type="EMBL" id="KK121180">
    <property type="protein sequence ID" value="KFM79923.1"/>
    <property type="molecule type" value="Genomic_DNA"/>
</dbReference>
<evidence type="ECO:0000313" key="2">
    <source>
        <dbReference type="EMBL" id="KFM79923.1"/>
    </source>
</evidence>
<feature type="chain" id="PRO_5001830754" evidence="1">
    <location>
        <begin position="18"/>
        <end position="86"/>
    </location>
</feature>
<keyword evidence="1" id="KW-0732">Signal</keyword>
<dbReference type="Proteomes" id="UP000054359">
    <property type="component" value="Unassembled WGS sequence"/>
</dbReference>
<accession>A0A087URD4</accession>
<gene>
    <name evidence="2" type="ORF">X975_24709</name>
</gene>
<protein>
    <submittedName>
        <fullName evidence="2">Uncharacterized protein</fullName>
    </submittedName>
</protein>
<keyword evidence="3" id="KW-1185">Reference proteome</keyword>
<proteinExistence type="predicted"/>
<feature type="non-terminal residue" evidence="2">
    <location>
        <position position="86"/>
    </location>
</feature>
<organism evidence="2 3">
    <name type="scientific">Stegodyphus mimosarum</name>
    <name type="common">African social velvet spider</name>
    <dbReference type="NCBI Taxonomy" id="407821"/>
    <lineage>
        <taxon>Eukaryota</taxon>
        <taxon>Metazoa</taxon>
        <taxon>Ecdysozoa</taxon>
        <taxon>Arthropoda</taxon>
        <taxon>Chelicerata</taxon>
        <taxon>Arachnida</taxon>
        <taxon>Araneae</taxon>
        <taxon>Araneomorphae</taxon>
        <taxon>Entelegynae</taxon>
        <taxon>Eresoidea</taxon>
        <taxon>Eresidae</taxon>
        <taxon>Stegodyphus</taxon>
    </lineage>
</organism>
<evidence type="ECO:0000256" key="1">
    <source>
        <dbReference type="SAM" id="SignalP"/>
    </source>
</evidence>
<sequence>MYIYSFIVLIICGNVLTFVSTELADTQNSTCSNLTCEDCLNSSQNVFCYELIEASCCPEDSAVNKTCWKEKHDCNSPYNSTITSPE</sequence>
<dbReference type="AlphaFoldDB" id="A0A087URD4"/>
<reference evidence="2 3" key="1">
    <citation type="submission" date="2013-11" db="EMBL/GenBank/DDBJ databases">
        <title>Genome sequencing of Stegodyphus mimosarum.</title>
        <authorList>
            <person name="Bechsgaard J."/>
        </authorList>
    </citation>
    <scope>NUCLEOTIDE SEQUENCE [LARGE SCALE GENOMIC DNA]</scope>
</reference>
<name>A0A087URD4_STEMI</name>